<dbReference type="EMBL" id="PDNZ01000004">
    <property type="protein sequence ID" value="PWW82105.1"/>
    <property type="molecule type" value="Genomic_DNA"/>
</dbReference>
<protein>
    <submittedName>
        <fullName evidence="2">Rhodanese</fullName>
    </submittedName>
</protein>
<dbReference type="PANTHER" id="PTHR43031:SF1">
    <property type="entry name" value="PYRIDINE NUCLEOTIDE-DISULPHIDE OXIDOREDUCTASE"/>
    <property type="match status" value="1"/>
</dbReference>
<evidence type="ECO:0000259" key="1">
    <source>
        <dbReference type="PROSITE" id="PS50206"/>
    </source>
</evidence>
<sequence length="136" mass="15231">MDKQLQHYSDKLAFETDSWDLKTAMDAGENIIVIDARSPESYRQEHIPKAINLPHRKMSEETTKQLDKTALFVVYCDGIGCNASTKGALNMVKLGFRVKELIGGLDWWKRDCYITEGCRENGGAVACGCNVPDSEE</sequence>
<dbReference type="InterPro" id="IPR036873">
    <property type="entry name" value="Rhodanese-like_dom_sf"/>
</dbReference>
<keyword evidence="3" id="KW-1185">Reference proteome</keyword>
<proteinExistence type="predicted"/>
<dbReference type="SMART" id="SM00450">
    <property type="entry name" value="RHOD"/>
    <property type="match status" value="1"/>
</dbReference>
<dbReference type="PANTHER" id="PTHR43031">
    <property type="entry name" value="FAD-DEPENDENT OXIDOREDUCTASE"/>
    <property type="match status" value="1"/>
</dbReference>
<dbReference type="AlphaFoldDB" id="A0A317T697"/>
<dbReference type="CDD" id="cd01521">
    <property type="entry name" value="RHOD_PspE2"/>
    <property type="match status" value="1"/>
</dbReference>
<dbReference type="OrthoDB" id="9808735at2"/>
<dbReference type="RefSeq" id="WP_110023239.1">
    <property type="nucleotide sequence ID" value="NZ_PDNZ01000004.1"/>
</dbReference>
<evidence type="ECO:0000313" key="3">
    <source>
        <dbReference type="Proteomes" id="UP000246278"/>
    </source>
</evidence>
<dbReference type="Gene3D" id="3.40.250.10">
    <property type="entry name" value="Rhodanese-like domain"/>
    <property type="match status" value="1"/>
</dbReference>
<comment type="caution">
    <text evidence="2">The sequence shown here is derived from an EMBL/GenBank/DDBJ whole genome shotgun (WGS) entry which is preliminary data.</text>
</comment>
<evidence type="ECO:0000313" key="2">
    <source>
        <dbReference type="EMBL" id="PWW82105.1"/>
    </source>
</evidence>
<dbReference type="InterPro" id="IPR050229">
    <property type="entry name" value="GlpE_sulfurtransferase"/>
</dbReference>
<feature type="domain" description="Rhodanese" evidence="1">
    <location>
        <begin position="27"/>
        <end position="117"/>
    </location>
</feature>
<dbReference type="PROSITE" id="PS50206">
    <property type="entry name" value="RHODANESE_3"/>
    <property type="match status" value="1"/>
</dbReference>
<dbReference type="SUPFAM" id="SSF52821">
    <property type="entry name" value="Rhodanese/Cell cycle control phosphatase"/>
    <property type="match status" value="1"/>
</dbReference>
<dbReference type="InterPro" id="IPR001763">
    <property type="entry name" value="Rhodanese-like_dom"/>
</dbReference>
<dbReference type="Proteomes" id="UP000246278">
    <property type="component" value="Unassembled WGS sequence"/>
</dbReference>
<reference evidence="3" key="1">
    <citation type="submission" date="2017-10" db="EMBL/GenBank/DDBJ databases">
        <authorList>
            <person name="Gaisin V.A."/>
            <person name="Rysina M.S."/>
            <person name="Grouzdev D.S."/>
        </authorList>
    </citation>
    <scope>NUCLEOTIDE SEQUENCE [LARGE SCALE GENOMIC DNA]</scope>
    <source>
        <strain evidence="3">V1</strain>
    </source>
</reference>
<dbReference type="Pfam" id="PF00581">
    <property type="entry name" value="Rhodanese"/>
    <property type="match status" value="1"/>
</dbReference>
<organism evidence="2 3">
    <name type="scientific">Prosthecochloris marina</name>
    <dbReference type="NCBI Taxonomy" id="2017681"/>
    <lineage>
        <taxon>Bacteria</taxon>
        <taxon>Pseudomonadati</taxon>
        <taxon>Chlorobiota</taxon>
        <taxon>Chlorobiia</taxon>
        <taxon>Chlorobiales</taxon>
        <taxon>Chlorobiaceae</taxon>
        <taxon>Prosthecochloris</taxon>
    </lineage>
</organism>
<name>A0A317T697_9CHLB</name>
<accession>A0A317T697</accession>
<gene>
    <name evidence="2" type="ORF">CR164_07145</name>
</gene>